<dbReference type="AlphaFoldDB" id="A0A1H8TXP1"/>
<dbReference type="Gene3D" id="3.40.50.1820">
    <property type="entry name" value="alpha/beta hydrolase"/>
    <property type="match status" value="1"/>
</dbReference>
<dbReference type="PANTHER" id="PTHR10794">
    <property type="entry name" value="ABHYDROLASE DOMAIN-CONTAINING PROTEIN"/>
    <property type="match status" value="1"/>
</dbReference>
<evidence type="ECO:0000313" key="5">
    <source>
        <dbReference type="Proteomes" id="UP000198814"/>
    </source>
</evidence>
<dbReference type="InterPro" id="IPR029058">
    <property type="entry name" value="AB_hydrolase_fold"/>
</dbReference>
<dbReference type="PIRSF" id="PIRSF005211">
    <property type="entry name" value="Ab_hydro_YheT"/>
    <property type="match status" value="1"/>
</dbReference>
<dbReference type="Pfam" id="PF00561">
    <property type="entry name" value="Abhydrolase_1"/>
    <property type="match status" value="1"/>
</dbReference>
<evidence type="ECO:0000256" key="2">
    <source>
        <dbReference type="PIRSR" id="PIRSR005211-1"/>
    </source>
</evidence>
<dbReference type="EMBL" id="FODO01000028">
    <property type="protein sequence ID" value="SEO95198.1"/>
    <property type="molecule type" value="Genomic_DNA"/>
</dbReference>
<dbReference type="InterPro" id="IPR012020">
    <property type="entry name" value="ABHD4"/>
</dbReference>
<dbReference type="Proteomes" id="UP000198814">
    <property type="component" value="Unassembled WGS sequence"/>
</dbReference>
<name>A0A1H8TXP1_9PROT</name>
<dbReference type="InterPro" id="IPR000073">
    <property type="entry name" value="AB_hydrolase_1"/>
</dbReference>
<dbReference type="STRING" id="42354.SAMN05216333_12824"/>
<evidence type="ECO:0000256" key="1">
    <source>
        <dbReference type="ARBA" id="ARBA00010884"/>
    </source>
</evidence>
<evidence type="ECO:0000259" key="3">
    <source>
        <dbReference type="Pfam" id="PF00561"/>
    </source>
</evidence>
<feature type="active site" description="Charge relay system" evidence="2">
    <location>
        <position position="284"/>
    </location>
</feature>
<comment type="similarity">
    <text evidence="1">Belongs to the AB hydrolase superfamily. AB hydrolase 4 family.</text>
</comment>
<evidence type="ECO:0000313" key="4">
    <source>
        <dbReference type="EMBL" id="SEO95198.1"/>
    </source>
</evidence>
<dbReference type="RefSeq" id="WP_371113169.1">
    <property type="nucleotide sequence ID" value="NZ_FNOE01000031.1"/>
</dbReference>
<feature type="domain" description="AB hydrolase-1" evidence="3">
    <location>
        <begin position="73"/>
        <end position="319"/>
    </location>
</feature>
<feature type="active site" description="Charge relay system" evidence="2">
    <location>
        <position position="157"/>
    </location>
</feature>
<dbReference type="InterPro" id="IPR050960">
    <property type="entry name" value="AB_hydrolase_4_sf"/>
</dbReference>
<keyword evidence="5" id="KW-1185">Reference proteome</keyword>
<dbReference type="SUPFAM" id="SSF53474">
    <property type="entry name" value="alpha/beta-Hydrolases"/>
    <property type="match status" value="1"/>
</dbReference>
<sequence length="357" mass="40074">MPQRKIIPISGNTIPLYTAHYTAPSWLPGGNLQTLYPYFNKPAQRFTYRRERWELDDGDFIDVDWSDGSDESPLVVFFHGLEGGSSSHYILSMINSLKRHHWRCAVIHFRGCSGEPNRLSRAYHAGDSSEIDWMLRWITTQAQTTGTAQPVYVMGVSLGGNALLKWLGEQGERAKELVAGVATVSVPLDLAAAGSALDKGFNQVYTRHFLNTLKNKAFDKLKQFPGLFDARALKKCASIYDFDNIVTAPLHGFRDTDDYWRQSSSKQWLPHVQVPTLVINARNDPFMPASVLPAQTEVSAMVTLEFPEEGGHAGFMQGPFPGKLSWLPQKILSFFHHQCRHIDSEKARDKSVLHVSG</sequence>
<feature type="active site" description="Charge relay system" evidence="2">
    <location>
        <position position="312"/>
    </location>
</feature>
<dbReference type="NCBIfam" id="NF008218">
    <property type="entry name" value="PRK10985.1"/>
    <property type="match status" value="1"/>
</dbReference>
<reference evidence="5" key="1">
    <citation type="submission" date="2016-10" db="EMBL/GenBank/DDBJ databases">
        <authorList>
            <person name="Varghese N."/>
            <person name="Submissions S."/>
        </authorList>
    </citation>
    <scope>NUCLEOTIDE SEQUENCE [LARGE SCALE GENOMIC DNA]</scope>
    <source>
        <strain evidence="5">Nm76</strain>
    </source>
</reference>
<accession>A0A1H8TXP1</accession>
<organism evidence="4 5">
    <name type="scientific">Nitrosomonas oligotropha</name>
    <dbReference type="NCBI Taxonomy" id="42354"/>
    <lineage>
        <taxon>Bacteria</taxon>
        <taxon>Pseudomonadati</taxon>
        <taxon>Pseudomonadota</taxon>
        <taxon>Betaproteobacteria</taxon>
        <taxon>Nitrosomonadales</taxon>
        <taxon>Nitrosomonadaceae</taxon>
        <taxon>Nitrosomonas</taxon>
    </lineage>
</organism>
<gene>
    <name evidence="4" type="ORF">SAMN05216333_12824</name>
</gene>
<proteinExistence type="inferred from homology"/>
<dbReference type="GO" id="GO:0034338">
    <property type="term" value="F:short-chain carboxylesterase activity"/>
    <property type="evidence" value="ECO:0007669"/>
    <property type="project" value="TreeGrafter"/>
</dbReference>
<dbReference type="GO" id="GO:0047372">
    <property type="term" value="F:monoacylglycerol lipase activity"/>
    <property type="evidence" value="ECO:0007669"/>
    <property type="project" value="TreeGrafter"/>
</dbReference>
<protein>
    <recommendedName>
        <fullName evidence="3">AB hydrolase-1 domain-containing protein</fullName>
    </recommendedName>
</protein>
<dbReference type="PANTHER" id="PTHR10794:SF94">
    <property type="entry name" value="ESTERASE YHET-RELATED"/>
    <property type="match status" value="1"/>
</dbReference>